<dbReference type="OMA" id="IMAYCEF"/>
<dbReference type="Gene3D" id="1.10.510.10">
    <property type="entry name" value="Transferase(Phosphotransferase) domain 1"/>
    <property type="match status" value="1"/>
</dbReference>
<evidence type="ECO:0000256" key="1">
    <source>
        <dbReference type="ARBA" id="ARBA00022679"/>
    </source>
</evidence>
<dbReference type="GO" id="GO:0005524">
    <property type="term" value="F:ATP binding"/>
    <property type="evidence" value="ECO:0007669"/>
    <property type="project" value="UniProtKB-KW"/>
</dbReference>
<evidence type="ECO:0000256" key="2">
    <source>
        <dbReference type="ARBA" id="ARBA00022741"/>
    </source>
</evidence>
<evidence type="ECO:0000259" key="5">
    <source>
        <dbReference type="PROSITE" id="PS50011"/>
    </source>
</evidence>
<reference evidence="7" key="1">
    <citation type="journal article" date="2012" name="Science">
        <title>The Paleozoic origin of enzymatic lignin decomposition reconstructed from 31 fungal genomes.</title>
        <authorList>
            <person name="Floudas D."/>
            <person name="Binder M."/>
            <person name="Riley R."/>
            <person name="Barry K."/>
            <person name="Blanchette R.A."/>
            <person name="Henrissat B."/>
            <person name="Martinez A.T."/>
            <person name="Otillar R."/>
            <person name="Spatafora J.W."/>
            <person name="Yadav J.S."/>
            <person name="Aerts A."/>
            <person name="Benoit I."/>
            <person name="Boyd A."/>
            <person name="Carlson A."/>
            <person name="Copeland A."/>
            <person name="Coutinho P.M."/>
            <person name="de Vries R.P."/>
            <person name="Ferreira P."/>
            <person name="Findley K."/>
            <person name="Foster B."/>
            <person name="Gaskell J."/>
            <person name="Glotzer D."/>
            <person name="Gorecki P."/>
            <person name="Heitman J."/>
            <person name="Hesse C."/>
            <person name="Hori C."/>
            <person name="Igarashi K."/>
            <person name="Jurgens J.A."/>
            <person name="Kallen N."/>
            <person name="Kersten P."/>
            <person name="Kohler A."/>
            <person name="Kuees U."/>
            <person name="Kumar T.K.A."/>
            <person name="Kuo A."/>
            <person name="LaButti K."/>
            <person name="Larrondo L.F."/>
            <person name="Lindquist E."/>
            <person name="Ling A."/>
            <person name="Lombard V."/>
            <person name="Lucas S."/>
            <person name="Lundell T."/>
            <person name="Martin R."/>
            <person name="McLaughlin D.J."/>
            <person name="Morgenstern I."/>
            <person name="Morin E."/>
            <person name="Murat C."/>
            <person name="Nagy L.G."/>
            <person name="Nolan M."/>
            <person name="Ohm R.A."/>
            <person name="Patyshakuliyeva A."/>
            <person name="Rokas A."/>
            <person name="Ruiz-Duenas F.J."/>
            <person name="Sabat G."/>
            <person name="Salamov A."/>
            <person name="Samejima M."/>
            <person name="Schmutz J."/>
            <person name="Slot J.C."/>
            <person name="St John F."/>
            <person name="Stenlid J."/>
            <person name="Sun H."/>
            <person name="Sun S."/>
            <person name="Syed K."/>
            <person name="Tsang A."/>
            <person name="Wiebenga A."/>
            <person name="Young D."/>
            <person name="Pisabarro A."/>
            <person name="Eastwood D.C."/>
            <person name="Martin F."/>
            <person name="Cullen D."/>
            <person name="Grigoriev I.V."/>
            <person name="Hibbett D.S."/>
        </authorList>
    </citation>
    <scope>NUCLEOTIDE SEQUENCE [LARGE SCALE GENOMIC DNA]</scope>
    <source>
        <strain evidence="7">HHB-11173 SS5</strain>
    </source>
</reference>
<accession>R7S4D1</accession>
<evidence type="ECO:0000256" key="3">
    <source>
        <dbReference type="ARBA" id="ARBA00022777"/>
    </source>
</evidence>
<dbReference type="InterPro" id="IPR008266">
    <property type="entry name" value="Tyr_kinase_AS"/>
</dbReference>
<sequence length="227" mass="25538">MLRQEALIWRSLKHPNVLPFYGVDRVSLTYPFLVSPWLRRGSLSNYMKHTSAQLDHASLIGKICDGLEYLHSRDVVHGDIRAGNVLLTNNMEPRLADLGLATLSNATASANPNDTPGSTRWMAPELLRAGQPHSKESDIYAVGCTIIELYTRKPPFSDIPLDLRVMIMVYEGQRPHRPLAGQCIGHPMTDDVWRLVDSCLSSEPRKRPLPAMVRDRLASMQTQPIIY</sequence>
<keyword evidence="2" id="KW-0547">Nucleotide-binding</keyword>
<evidence type="ECO:0000256" key="4">
    <source>
        <dbReference type="ARBA" id="ARBA00022840"/>
    </source>
</evidence>
<dbReference type="SUPFAM" id="SSF56112">
    <property type="entry name" value="Protein kinase-like (PK-like)"/>
    <property type="match status" value="1"/>
</dbReference>
<dbReference type="PIRSF" id="PIRSF000654">
    <property type="entry name" value="Integrin-linked_kinase"/>
    <property type="match status" value="1"/>
</dbReference>
<dbReference type="HOGENOM" id="CLU_000288_7_18_1"/>
<evidence type="ECO:0000313" key="7">
    <source>
        <dbReference type="Proteomes" id="UP000054196"/>
    </source>
</evidence>
<dbReference type="InterPro" id="IPR050538">
    <property type="entry name" value="MAP_kinase_kinase_kinase"/>
</dbReference>
<dbReference type="EMBL" id="JH687551">
    <property type="protein sequence ID" value="EIN05088.1"/>
    <property type="molecule type" value="Genomic_DNA"/>
</dbReference>
<gene>
    <name evidence="6" type="ORF">PUNSTDRAFT_107381</name>
</gene>
<dbReference type="InterPro" id="IPR000719">
    <property type="entry name" value="Prot_kinase_dom"/>
</dbReference>
<proteinExistence type="predicted"/>
<keyword evidence="7" id="KW-1185">Reference proteome</keyword>
<dbReference type="KEGG" id="psq:PUNSTDRAFT_107381"/>
<protein>
    <submittedName>
        <fullName evidence="6">Kinase-like protein</fullName>
    </submittedName>
</protein>
<dbReference type="AlphaFoldDB" id="R7S4D1"/>
<dbReference type="Proteomes" id="UP000054196">
    <property type="component" value="Unassembled WGS sequence"/>
</dbReference>
<feature type="domain" description="Protein kinase" evidence="5">
    <location>
        <begin position="1"/>
        <end position="226"/>
    </location>
</feature>
<organism evidence="6 7">
    <name type="scientific">Punctularia strigosozonata (strain HHB-11173)</name>
    <name type="common">White-rot fungus</name>
    <dbReference type="NCBI Taxonomy" id="741275"/>
    <lineage>
        <taxon>Eukaryota</taxon>
        <taxon>Fungi</taxon>
        <taxon>Dikarya</taxon>
        <taxon>Basidiomycota</taxon>
        <taxon>Agaricomycotina</taxon>
        <taxon>Agaricomycetes</taxon>
        <taxon>Corticiales</taxon>
        <taxon>Punctulariaceae</taxon>
        <taxon>Punctularia</taxon>
    </lineage>
</organism>
<dbReference type="PROSITE" id="PS50011">
    <property type="entry name" value="PROTEIN_KINASE_DOM"/>
    <property type="match status" value="1"/>
</dbReference>
<dbReference type="PANTHER" id="PTHR48016:SF56">
    <property type="entry name" value="MAPKK KINASE"/>
    <property type="match status" value="1"/>
</dbReference>
<dbReference type="RefSeq" id="XP_007387491.1">
    <property type="nucleotide sequence ID" value="XM_007387429.1"/>
</dbReference>
<dbReference type="PANTHER" id="PTHR48016">
    <property type="entry name" value="MAP KINASE KINASE KINASE SSK2-RELATED-RELATED"/>
    <property type="match status" value="1"/>
</dbReference>
<dbReference type="Pfam" id="PF00069">
    <property type="entry name" value="Pkinase"/>
    <property type="match status" value="1"/>
</dbReference>
<name>R7S4D1_PUNST</name>
<dbReference type="OrthoDB" id="3231200at2759"/>
<dbReference type="GeneID" id="18876085"/>
<dbReference type="GO" id="GO:0000165">
    <property type="term" value="P:MAPK cascade"/>
    <property type="evidence" value="ECO:0007669"/>
    <property type="project" value="UniProtKB-ARBA"/>
</dbReference>
<keyword evidence="3 6" id="KW-0418">Kinase</keyword>
<keyword evidence="4" id="KW-0067">ATP-binding</keyword>
<dbReference type="PROSITE" id="PS00109">
    <property type="entry name" value="PROTEIN_KINASE_TYR"/>
    <property type="match status" value="1"/>
</dbReference>
<dbReference type="eggNOG" id="KOG0193">
    <property type="taxonomic scope" value="Eukaryota"/>
</dbReference>
<dbReference type="GO" id="GO:0004672">
    <property type="term" value="F:protein kinase activity"/>
    <property type="evidence" value="ECO:0007669"/>
    <property type="project" value="InterPro"/>
</dbReference>
<dbReference type="InterPro" id="IPR011009">
    <property type="entry name" value="Kinase-like_dom_sf"/>
</dbReference>
<evidence type="ECO:0000313" key="6">
    <source>
        <dbReference type="EMBL" id="EIN05088.1"/>
    </source>
</evidence>
<keyword evidence="1" id="KW-0808">Transferase</keyword>